<dbReference type="AlphaFoldDB" id="A0A0L8VER9"/>
<keyword evidence="2" id="KW-1185">Reference proteome</keyword>
<evidence type="ECO:0000313" key="1">
    <source>
        <dbReference type="EMBL" id="KOH46858.1"/>
    </source>
</evidence>
<name>A0A0L8VER9_9BACT</name>
<gene>
    <name evidence="1" type="ORF">NC99_02580</name>
</gene>
<accession>A0A0L8VER9</accession>
<dbReference type="EMBL" id="LGIA01000014">
    <property type="protein sequence ID" value="KOH46858.1"/>
    <property type="molecule type" value="Genomic_DNA"/>
</dbReference>
<comment type="caution">
    <text evidence="1">The sequence shown here is derived from an EMBL/GenBank/DDBJ whole genome shotgun (WGS) entry which is preliminary data.</text>
</comment>
<dbReference type="OrthoDB" id="9046151at2"/>
<protein>
    <submittedName>
        <fullName evidence="1">Uncharacterized protein</fullName>
    </submittedName>
</protein>
<sequence>MKLTLKNNALQHYGRNYFNLRPHGSNPGDHPPLRNINPNRFAALVFKVSKTAFTNWLDEQASESKTSIEFNLRGRTLGLTAK</sequence>
<organism evidence="1 2">
    <name type="scientific">Sunxiuqinia dokdonensis</name>
    <dbReference type="NCBI Taxonomy" id="1409788"/>
    <lineage>
        <taxon>Bacteria</taxon>
        <taxon>Pseudomonadati</taxon>
        <taxon>Bacteroidota</taxon>
        <taxon>Bacteroidia</taxon>
        <taxon>Marinilabiliales</taxon>
        <taxon>Prolixibacteraceae</taxon>
        <taxon>Sunxiuqinia</taxon>
    </lineage>
</organism>
<reference evidence="2" key="1">
    <citation type="submission" date="2015-07" db="EMBL/GenBank/DDBJ databases">
        <title>Genome sequencing of Sunxiuqinia dokdonensis strain SK.</title>
        <authorList>
            <person name="Ahn S."/>
            <person name="Kim B.-C."/>
        </authorList>
    </citation>
    <scope>NUCLEOTIDE SEQUENCE [LARGE SCALE GENOMIC DNA]</scope>
    <source>
        <strain evidence="2">SK</strain>
    </source>
</reference>
<evidence type="ECO:0000313" key="2">
    <source>
        <dbReference type="Proteomes" id="UP000036958"/>
    </source>
</evidence>
<dbReference type="Proteomes" id="UP000036958">
    <property type="component" value="Unassembled WGS sequence"/>
</dbReference>
<proteinExistence type="predicted"/>
<dbReference type="RefSeq" id="WP_053179000.1">
    <property type="nucleotide sequence ID" value="NZ_LGIA01000014.1"/>
</dbReference>